<dbReference type="AlphaFoldDB" id="A0A5B9Q652"/>
<evidence type="ECO:0000313" key="7">
    <source>
        <dbReference type="Proteomes" id="UP000323917"/>
    </source>
</evidence>
<keyword evidence="3 6" id="KW-0456">Lyase</keyword>
<sequence precursor="true">MTFNLFSRLLSCGLLLMASQRLTAEDADVAYQPQRVNKCIELLEQEQPIYYDDIYGGFDEGKEAAQTWADYIIYNMEHQPLDFALLREFMRGLVEGGPTPSGHRTPTVIVSLPMLGLDEEAVKVNGWMVQQALAQGVHGVHLARARDPEAVKRFVQAARYPHHHQGRDVLDEGLRGWGSQKFAASIWGITPEEYLKRADVWPLNPDGEIMLGAKLEDQEALANCEATVAVPGLAFAEHGPRDLGLSFGYLEGRADPPVPPEVDAAGKRVLRACKKNGLYFLDNVLPDNVASKIDAGVMIGAGRREDSAEAGRKHTQRIMPW</sequence>
<dbReference type="GO" id="GO:0016832">
    <property type="term" value="F:aldehyde-lyase activity"/>
    <property type="evidence" value="ECO:0007669"/>
    <property type="project" value="TreeGrafter"/>
</dbReference>
<dbReference type="PANTHER" id="PTHR30502">
    <property type="entry name" value="2-KETO-3-DEOXY-L-RHAMNONATE ALDOLASE"/>
    <property type="match status" value="1"/>
</dbReference>
<dbReference type="InterPro" id="IPR005000">
    <property type="entry name" value="Aldolase/citrate-lyase_domain"/>
</dbReference>
<dbReference type="InterPro" id="IPR015813">
    <property type="entry name" value="Pyrv/PenolPyrv_kinase-like_dom"/>
</dbReference>
<feature type="chain" id="PRO_5022746748" evidence="4">
    <location>
        <begin position="25"/>
        <end position="321"/>
    </location>
</feature>
<dbReference type="GO" id="GO:0046872">
    <property type="term" value="F:metal ion binding"/>
    <property type="evidence" value="ECO:0007669"/>
    <property type="project" value="UniProtKB-KW"/>
</dbReference>
<dbReference type="RefSeq" id="WP_210417858.1">
    <property type="nucleotide sequence ID" value="NZ_CP042913.1"/>
</dbReference>
<evidence type="ECO:0000256" key="3">
    <source>
        <dbReference type="ARBA" id="ARBA00023239"/>
    </source>
</evidence>
<dbReference type="Gene3D" id="3.20.20.60">
    <property type="entry name" value="Phosphoenolpyruvate-binding domains"/>
    <property type="match status" value="1"/>
</dbReference>
<evidence type="ECO:0000256" key="2">
    <source>
        <dbReference type="ARBA" id="ARBA00022723"/>
    </source>
</evidence>
<organism evidence="6 7">
    <name type="scientific">Bythopirellula goksoeyrii</name>
    <dbReference type="NCBI Taxonomy" id="1400387"/>
    <lineage>
        <taxon>Bacteria</taxon>
        <taxon>Pseudomonadati</taxon>
        <taxon>Planctomycetota</taxon>
        <taxon>Planctomycetia</taxon>
        <taxon>Pirellulales</taxon>
        <taxon>Lacipirellulaceae</taxon>
        <taxon>Bythopirellula</taxon>
    </lineage>
</organism>
<feature type="signal peptide" evidence="4">
    <location>
        <begin position="1"/>
        <end position="24"/>
    </location>
</feature>
<gene>
    <name evidence="6" type="ORF">Pr1d_04400</name>
</gene>
<dbReference type="Pfam" id="PF03328">
    <property type="entry name" value="HpcH_HpaI"/>
    <property type="match status" value="1"/>
</dbReference>
<comment type="similarity">
    <text evidence="1">Belongs to the HpcH/HpaI aldolase family.</text>
</comment>
<evidence type="ECO:0000259" key="5">
    <source>
        <dbReference type="Pfam" id="PF03328"/>
    </source>
</evidence>
<keyword evidence="2" id="KW-0479">Metal-binding</keyword>
<keyword evidence="4" id="KW-0732">Signal</keyword>
<accession>A0A5B9Q652</accession>
<dbReference type="PANTHER" id="PTHR30502:SF0">
    <property type="entry name" value="PHOSPHOENOLPYRUVATE CARBOXYLASE FAMILY PROTEIN"/>
    <property type="match status" value="1"/>
</dbReference>
<dbReference type="EMBL" id="CP042913">
    <property type="protein sequence ID" value="QEG33179.1"/>
    <property type="molecule type" value="Genomic_DNA"/>
</dbReference>
<evidence type="ECO:0000313" key="6">
    <source>
        <dbReference type="EMBL" id="QEG33179.1"/>
    </source>
</evidence>
<evidence type="ECO:0000256" key="1">
    <source>
        <dbReference type="ARBA" id="ARBA00005568"/>
    </source>
</evidence>
<dbReference type="KEGG" id="bgok:Pr1d_04400"/>
<dbReference type="Proteomes" id="UP000323917">
    <property type="component" value="Chromosome"/>
</dbReference>
<dbReference type="InterPro" id="IPR040442">
    <property type="entry name" value="Pyrv_kinase-like_dom_sf"/>
</dbReference>
<evidence type="ECO:0000256" key="4">
    <source>
        <dbReference type="SAM" id="SignalP"/>
    </source>
</evidence>
<dbReference type="GO" id="GO:0005737">
    <property type="term" value="C:cytoplasm"/>
    <property type="evidence" value="ECO:0007669"/>
    <property type="project" value="TreeGrafter"/>
</dbReference>
<feature type="domain" description="HpcH/HpaI aldolase/citrate lyase" evidence="5">
    <location>
        <begin position="129"/>
        <end position="287"/>
    </location>
</feature>
<dbReference type="SUPFAM" id="SSF51621">
    <property type="entry name" value="Phosphoenolpyruvate/pyruvate domain"/>
    <property type="match status" value="1"/>
</dbReference>
<proteinExistence type="inferred from homology"/>
<dbReference type="InterPro" id="IPR050251">
    <property type="entry name" value="HpcH-HpaI_aldolase"/>
</dbReference>
<reference evidence="6 7" key="1">
    <citation type="submission" date="2019-08" db="EMBL/GenBank/DDBJ databases">
        <title>Deep-cultivation of Planctomycetes and their phenomic and genomic characterization uncovers novel biology.</title>
        <authorList>
            <person name="Wiegand S."/>
            <person name="Jogler M."/>
            <person name="Boedeker C."/>
            <person name="Pinto D."/>
            <person name="Vollmers J."/>
            <person name="Rivas-Marin E."/>
            <person name="Kohn T."/>
            <person name="Peeters S.H."/>
            <person name="Heuer A."/>
            <person name="Rast P."/>
            <person name="Oberbeckmann S."/>
            <person name="Bunk B."/>
            <person name="Jeske O."/>
            <person name="Meyerdierks A."/>
            <person name="Storesund J.E."/>
            <person name="Kallscheuer N."/>
            <person name="Luecker S."/>
            <person name="Lage O.M."/>
            <person name="Pohl T."/>
            <person name="Merkel B.J."/>
            <person name="Hornburger P."/>
            <person name="Mueller R.-W."/>
            <person name="Bruemmer F."/>
            <person name="Labrenz M."/>
            <person name="Spormann A.M."/>
            <person name="Op den Camp H."/>
            <person name="Overmann J."/>
            <person name="Amann R."/>
            <person name="Jetten M.S.M."/>
            <person name="Mascher T."/>
            <person name="Medema M.H."/>
            <person name="Devos D.P."/>
            <person name="Kaster A.-K."/>
            <person name="Ovreas L."/>
            <person name="Rohde M."/>
            <person name="Galperin M.Y."/>
            <person name="Jogler C."/>
        </authorList>
    </citation>
    <scope>NUCLEOTIDE SEQUENCE [LARGE SCALE GENOMIC DNA]</scope>
    <source>
        <strain evidence="6 7">Pr1d</strain>
    </source>
</reference>
<keyword evidence="7" id="KW-1185">Reference proteome</keyword>
<name>A0A5B9Q652_9BACT</name>
<protein>
    <submittedName>
        <fullName evidence="6">HpcH/HpaI aldolase/citrate lyase family protein</fullName>
    </submittedName>
</protein>